<dbReference type="InterPro" id="IPR048395">
    <property type="entry name" value="Glyco_hydro_31_C"/>
</dbReference>
<evidence type="ECO:0000259" key="7">
    <source>
        <dbReference type="Pfam" id="PF21365"/>
    </source>
</evidence>
<reference evidence="8" key="2">
    <citation type="submission" date="2016-06" db="EMBL/GenBank/DDBJ databases">
        <title>The genome of a short-lived fish provides insights into sex chromosome evolution and the genetic control of aging.</title>
        <authorList>
            <person name="Reichwald K."/>
            <person name="Felder M."/>
            <person name="Petzold A."/>
            <person name="Koch P."/>
            <person name="Groth M."/>
            <person name="Platzer M."/>
        </authorList>
    </citation>
    <scope>NUCLEOTIDE SEQUENCE</scope>
    <source>
        <tissue evidence="8">Brain</tissue>
    </source>
</reference>
<protein>
    <submittedName>
        <fullName evidence="8">Sucrase-isomaltase (Alpha-glucosidase)</fullName>
    </submittedName>
</protein>
<evidence type="ECO:0000256" key="5">
    <source>
        <dbReference type="RuleBase" id="RU361185"/>
    </source>
</evidence>
<dbReference type="FunFam" id="2.60.40.1180:FF:000001">
    <property type="entry name" value="Maltase-glucoamylase, intestinal"/>
    <property type="match status" value="1"/>
</dbReference>
<feature type="domain" description="Glycoside hydrolase family 31 TIM barrel" evidence="6">
    <location>
        <begin position="41"/>
        <end position="272"/>
    </location>
</feature>
<feature type="domain" description="Glycosyl hydrolase family 31 C-terminal" evidence="7">
    <location>
        <begin position="280"/>
        <end position="367"/>
    </location>
</feature>
<dbReference type="Gene3D" id="2.60.40.1180">
    <property type="entry name" value="Golgi alpha-mannosidase II"/>
    <property type="match status" value="2"/>
</dbReference>
<dbReference type="PANTHER" id="PTHR22762">
    <property type="entry name" value="ALPHA-GLUCOSIDASE"/>
    <property type="match status" value="1"/>
</dbReference>
<comment type="similarity">
    <text evidence="1 5">Belongs to the glycosyl hydrolase 31 family.</text>
</comment>
<evidence type="ECO:0000256" key="1">
    <source>
        <dbReference type="ARBA" id="ARBA00007806"/>
    </source>
</evidence>
<evidence type="ECO:0000313" key="8">
    <source>
        <dbReference type="EMBL" id="SBS46097.1"/>
    </source>
</evidence>
<dbReference type="Pfam" id="PF01055">
    <property type="entry name" value="Glyco_hydro_31_2nd"/>
    <property type="match status" value="1"/>
</dbReference>
<accession>A0A1A8UFN0</accession>
<dbReference type="PANTHER" id="PTHR22762:SF133">
    <property type="entry name" value="P-TYPE DOMAIN-CONTAINING PROTEIN"/>
    <property type="match status" value="1"/>
</dbReference>
<keyword evidence="2 5" id="KW-0378">Hydrolase</keyword>
<dbReference type="GO" id="GO:0005975">
    <property type="term" value="P:carbohydrate metabolic process"/>
    <property type="evidence" value="ECO:0007669"/>
    <property type="project" value="InterPro"/>
</dbReference>
<keyword evidence="3" id="KW-0325">Glycoprotein</keyword>
<name>A0A1A8UFN0_NOTFU</name>
<dbReference type="GO" id="GO:0004558">
    <property type="term" value="F:alpha-1,4-glucosidase activity"/>
    <property type="evidence" value="ECO:0007669"/>
    <property type="project" value="TreeGrafter"/>
</dbReference>
<dbReference type="AlphaFoldDB" id="A0A1A8UFN0"/>
<dbReference type="InterPro" id="IPR030458">
    <property type="entry name" value="Glyco_hydro_31_AS"/>
</dbReference>
<evidence type="ECO:0000256" key="3">
    <source>
        <dbReference type="ARBA" id="ARBA00023180"/>
    </source>
</evidence>
<dbReference type="PROSITE" id="PS00129">
    <property type="entry name" value="GLYCOSYL_HYDROL_F31_1"/>
    <property type="match status" value="1"/>
</dbReference>
<evidence type="ECO:0000256" key="4">
    <source>
        <dbReference type="ARBA" id="ARBA00023295"/>
    </source>
</evidence>
<organism evidence="8">
    <name type="scientific">Nothobranchius furzeri</name>
    <name type="common">Turquoise killifish</name>
    <dbReference type="NCBI Taxonomy" id="105023"/>
    <lineage>
        <taxon>Eukaryota</taxon>
        <taxon>Metazoa</taxon>
        <taxon>Chordata</taxon>
        <taxon>Craniata</taxon>
        <taxon>Vertebrata</taxon>
        <taxon>Euteleostomi</taxon>
        <taxon>Actinopterygii</taxon>
        <taxon>Neopterygii</taxon>
        <taxon>Teleostei</taxon>
        <taxon>Neoteleostei</taxon>
        <taxon>Acanthomorphata</taxon>
        <taxon>Ovalentaria</taxon>
        <taxon>Atherinomorphae</taxon>
        <taxon>Cyprinodontiformes</taxon>
        <taxon>Nothobranchiidae</taxon>
        <taxon>Nothobranchius</taxon>
    </lineage>
</organism>
<sequence length="507" mass="56860">MQVTHAGYKDPNNLKFEDITVLGVSVPPTSVTVTDGSQSNTTTNTATWWLQEIKDFYTKTTKFDGIWIDMNEPASFVHGTVGGKCLGDPLLENPPYMPPLESKHLGLNHKTLCMNSEQILSNGKKVRHYDVHNLYGWSHAKPTHDALLDVTGKRGIVVTRSTFPSSGKYAGHWLGDNFSSWEQLSKSIIGMMEFSLFGISYTGADICGFFNEAEYEMCLRWMQLGAFYPYSRNHNGKGSLRQDPVAWDDAFASASRDVLNIRYTLLPYLYTLMFEAHTKGSTVIRPLLHEFVNDKTTWDIYKQFLWGPALLITPALDKGVTEVEGYVPNARWYDYHTAKDVGVRGKMMKMQTPLNHINLHVRGGYILPWQKPENTTYYSRKNPLGLLVALSDTGTAQGSFFWDDGEGIDTVGRNQHLRVSFQVESNTLTSTVDHNGLAPADQLNLGVMKVWGAGKVRITEVKLTDSSGTHHLLLPQHNIDTEELIVDASSKSIPVNCPFTIRWKTSA</sequence>
<keyword evidence="4 5" id="KW-0326">Glycosidase</keyword>
<dbReference type="InterPro" id="IPR017853">
    <property type="entry name" value="GH"/>
</dbReference>
<dbReference type="InterPro" id="IPR000322">
    <property type="entry name" value="Glyco_hydro_31_TIM"/>
</dbReference>
<dbReference type="InterPro" id="IPR013780">
    <property type="entry name" value="Glyco_hydro_b"/>
</dbReference>
<dbReference type="Gene3D" id="3.20.20.80">
    <property type="entry name" value="Glycosidases"/>
    <property type="match status" value="1"/>
</dbReference>
<gene>
    <name evidence="8" type="primary">CABZ01079192.1</name>
</gene>
<evidence type="ECO:0000259" key="6">
    <source>
        <dbReference type="Pfam" id="PF01055"/>
    </source>
</evidence>
<proteinExistence type="inferred from homology"/>
<dbReference type="EMBL" id="HAEJ01005640">
    <property type="protein sequence ID" value="SBS46097.1"/>
    <property type="molecule type" value="Transcribed_RNA"/>
</dbReference>
<dbReference type="Pfam" id="PF21365">
    <property type="entry name" value="Glyco_hydro_31_3rd"/>
    <property type="match status" value="1"/>
</dbReference>
<dbReference type="SUPFAM" id="SSF51011">
    <property type="entry name" value="Glycosyl hydrolase domain"/>
    <property type="match status" value="1"/>
</dbReference>
<evidence type="ECO:0000256" key="2">
    <source>
        <dbReference type="ARBA" id="ARBA00022801"/>
    </source>
</evidence>
<reference evidence="8" key="1">
    <citation type="submission" date="2016-05" db="EMBL/GenBank/DDBJ databases">
        <authorList>
            <person name="Lavstsen T."/>
            <person name="Jespersen J.S."/>
        </authorList>
    </citation>
    <scope>NUCLEOTIDE SEQUENCE</scope>
    <source>
        <tissue evidence="8">Brain</tissue>
    </source>
</reference>
<dbReference type="SUPFAM" id="SSF51445">
    <property type="entry name" value="(Trans)glycosidases"/>
    <property type="match status" value="1"/>
</dbReference>